<dbReference type="NCBIfam" id="NF010731">
    <property type="entry name" value="PRK14133.1"/>
    <property type="match status" value="1"/>
</dbReference>
<evidence type="ECO:0000256" key="12">
    <source>
        <dbReference type="ARBA" id="ARBA00022932"/>
    </source>
</evidence>
<dbReference type="FunFam" id="3.40.1170.60:FF:000001">
    <property type="entry name" value="DNA polymerase IV"/>
    <property type="match status" value="1"/>
</dbReference>
<dbReference type="NCBIfam" id="NF002677">
    <property type="entry name" value="PRK02406.1"/>
    <property type="match status" value="1"/>
</dbReference>
<dbReference type="GO" id="GO:0042276">
    <property type="term" value="P:error-prone translesion synthesis"/>
    <property type="evidence" value="ECO:0007669"/>
    <property type="project" value="TreeGrafter"/>
</dbReference>
<dbReference type="CDD" id="cd03586">
    <property type="entry name" value="PolY_Pol_IV_kappa"/>
    <property type="match status" value="1"/>
</dbReference>
<dbReference type="GO" id="GO:0000287">
    <property type="term" value="F:magnesium ion binding"/>
    <property type="evidence" value="ECO:0007669"/>
    <property type="project" value="UniProtKB-UniRule"/>
</dbReference>
<dbReference type="SUPFAM" id="SSF56672">
    <property type="entry name" value="DNA/RNA polymerases"/>
    <property type="match status" value="1"/>
</dbReference>
<evidence type="ECO:0000256" key="13">
    <source>
        <dbReference type="ARBA" id="ARBA00023125"/>
    </source>
</evidence>
<dbReference type="Pfam" id="PF00817">
    <property type="entry name" value="IMS"/>
    <property type="match status" value="1"/>
</dbReference>
<keyword evidence="5 16" id="KW-0963">Cytoplasm</keyword>
<dbReference type="Proteomes" id="UP000239706">
    <property type="component" value="Unassembled WGS sequence"/>
</dbReference>
<keyword evidence="14 16" id="KW-0234">DNA repair</keyword>
<evidence type="ECO:0000256" key="15">
    <source>
        <dbReference type="ARBA" id="ARBA00049244"/>
    </source>
</evidence>
<dbReference type="PANTHER" id="PTHR11076">
    <property type="entry name" value="DNA REPAIR POLYMERASE UMUC / TRANSFERASE FAMILY MEMBER"/>
    <property type="match status" value="1"/>
</dbReference>
<keyword evidence="12 16" id="KW-0239">DNA-directed DNA polymerase</keyword>
<dbReference type="GO" id="GO:0005829">
    <property type="term" value="C:cytosol"/>
    <property type="evidence" value="ECO:0007669"/>
    <property type="project" value="TreeGrafter"/>
</dbReference>
<dbReference type="Gene3D" id="1.10.150.20">
    <property type="entry name" value="5' to 3' exonuclease, C-terminal subdomain"/>
    <property type="match status" value="1"/>
</dbReference>
<comment type="similarity">
    <text evidence="2 16">Belongs to the DNA polymerase type-Y family.</text>
</comment>
<proteinExistence type="inferred from homology"/>
<dbReference type="EC" id="2.7.7.7" evidence="16"/>
<evidence type="ECO:0000256" key="6">
    <source>
        <dbReference type="ARBA" id="ARBA00022679"/>
    </source>
</evidence>
<reference evidence="18 19" key="1">
    <citation type="submission" date="2018-03" db="EMBL/GenBank/DDBJ databases">
        <title>Genome sequence of Clostridium liquoris DSM 100320.</title>
        <authorList>
            <person name="Poehlein A."/>
            <person name="Daniel R."/>
        </authorList>
    </citation>
    <scope>NUCLEOTIDE SEQUENCE [LARGE SCALE GENOMIC DNA]</scope>
    <source>
        <strain evidence="18 19">DSM 100320</strain>
    </source>
</reference>
<feature type="active site" evidence="16">
    <location>
        <position position="104"/>
    </location>
</feature>
<evidence type="ECO:0000256" key="10">
    <source>
        <dbReference type="ARBA" id="ARBA00022763"/>
    </source>
</evidence>
<dbReference type="Gene3D" id="3.30.70.270">
    <property type="match status" value="1"/>
</dbReference>
<dbReference type="GO" id="GO:0003887">
    <property type="term" value="F:DNA-directed DNA polymerase activity"/>
    <property type="evidence" value="ECO:0007669"/>
    <property type="project" value="UniProtKB-UniRule"/>
</dbReference>
<comment type="cofactor">
    <cofactor evidence="16">
        <name>Mg(2+)</name>
        <dbReference type="ChEBI" id="CHEBI:18420"/>
    </cofactor>
    <text evidence="16">Binds 2 magnesium ions per subunit.</text>
</comment>
<protein>
    <recommendedName>
        <fullName evidence="16">DNA polymerase IV</fullName>
        <shortName evidence="16">Pol IV</shortName>
        <ecNumber evidence="16">2.7.7.7</ecNumber>
    </recommendedName>
</protein>
<evidence type="ECO:0000256" key="8">
    <source>
        <dbReference type="ARBA" id="ARBA00022705"/>
    </source>
</evidence>
<dbReference type="Pfam" id="PF11799">
    <property type="entry name" value="IMS_C"/>
    <property type="match status" value="1"/>
</dbReference>
<dbReference type="GO" id="GO:0006261">
    <property type="term" value="P:DNA-templated DNA replication"/>
    <property type="evidence" value="ECO:0007669"/>
    <property type="project" value="UniProtKB-UniRule"/>
</dbReference>
<dbReference type="OrthoDB" id="9808813at2"/>
<dbReference type="Gene3D" id="3.30.1490.100">
    <property type="entry name" value="DNA polymerase, Y-family, little finger domain"/>
    <property type="match status" value="1"/>
</dbReference>
<keyword evidence="6 16" id="KW-0808">Transferase</keyword>
<dbReference type="InterPro" id="IPR043128">
    <property type="entry name" value="Rev_trsase/Diguanyl_cyclase"/>
</dbReference>
<keyword evidence="13 16" id="KW-0238">DNA-binding</keyword>
<dbReference type="InterPro" id="IPR024728">
    <property type="entry name" value="PolY_HhH_motif"/>
</dbReference>
<evidence type="ECO:0000256" key="9">
    <source>
        <dbReference type="ARBA" id="ARBA00022723"/>
    </source>
</evidence>
<evidence type="ECO:0000256" key="2">
    <source>
        <dbReference type="ARBA" id="ARBA00010945"/>
    </source>
</evidence>
<keyword evidence="9 16" id="KW-0479">Metal-binding</keyword>
<evidence type="ECO:0000256" key="5">
    <source>
        <dbReference type="ARBA" id="ARBA00022490"/>
    </source>
</evidence>
<dbReference type="PANTHER" id="PTHR11076:SF33">
    <property type="entry name" value="DNA POLYMERASE KAPPA"/>
    <property type="match status" value="1"/>
</dbReference>
<dbReference type="SUPFAM" id="SSF100879">
    <property type="entry name" value="Lesion bypass DNA polymerase (Y-family), little finger domain"/>
    <property type="match status" value="1"/>
</dbReference>
<dbReference type="Pfam" id="PF11798">
    <property type="entry name" value="IMS_HHH"/>
    <property type="match status" value="1"/>
</dbReference>
<keyword evidence="8 16" id="KW-0235">DNA replication</keyword>
<dbReference type="InterPro" id="IPR036775">
    <property type="entry name" value="DNA_pol_Y-fam_lit_finger_sf"/>
</dbReference>
<comment type="subunit">
    <text evidence="3 16">Monomer.</text>
</comment>
<comment type="caution">
    <text evidence="18">The sequence shown here is derived from an EMBL/GenBank/DDBJ whole genome shotgun (WGS) entry which is preliminary data.</text>
</comment>
<dbReference type="GO" id="GO:0003684">
    <property type="term" value="F:damaged DNA binding"/>
    <property type="evidence" value="ECO:0007669"/>
    <property type="project" value="InterPro"/>
</dbReference>
<evidence type="ECO:0000313" key="18">
    <source>
        <dbReference type="EMBL" id="PRR78521.1"/>
    </source>
</evidence>
<feature type="site" description="Substrate discrimination" evidence="16">
    <location>
        <position position="14"/>
    </location>
</feature>
<dbReference type="GO" id="GO:0006281">
    <property type="term" value="P:DNA repair"/>
    <property type="evidence" value="ECO:0007669"/>
    <property type="project" value="UniProtKB-UniRule"/>
</dbReference>
<evidence type="ECO:0000256" key="16">
    <source>
        <dbReference type="HAMAP-Rule" id="MF_01113"/>
    </source>
</evidence>
<feature type="domain" description="UmuC" evidence="17">
    <location>
        <begin position="5"/>
        <end position="182"/>
    </location>
</feature>
<accession>A0A2T0B3P5</accession>
<dbReference type="InterPro" id="IPR050116">
    <property type="entry name" value="DNA_polymerase-Y"/>
</dbReference>
<dbReference type="FunFam" id="3.30.1490.100:FF:000004">
    <property type="entry name" value="DNA polymerase IV"/>
    <property type="match status" value="1"/>
</dbReference>
<comment type="function">
    <text evidence="16">Poorly processive, error-prone DNA polymerase involved in untargeted mutagenesis. Copies undamaged DNA at stalled replication forks, which arise in vivo from mismatched or misaligned primer ends. These misaligned primers can be extended by PolIV. Exhibits no 3'-5' exonuclease (proofreading) activity. May be involved in translesional synthesis, in conjunction with the beta clamp from PolIII.</text>
</comment>
<dbReference type="HAMAP" id="MF_01113">
    <property type="entry name" value="DNApol_IV"/>
    <property type="match status" value="1"/>
</dbReference>
<dbReference type="InterPro" id="IPR017961">
    <property type="entry name" value="DNA_pol_Y-fam_little_finger"/>
</dbReference>
<evidence type="ECO:0000256" key="1">
    <source>
        <dbReference type="ARBA" id="ARBA00004496"/>
    </source>
</evidence>
<feature type="binding site" evidence="16">
    <location>
        <position position="9"/>
    </location>
    <ligand>
        <name>Mg(2+)</name>
        <dbReference type="ChEBI" id="CHEBI:18420"/>
    </ligand>
</feature>
<keyword evidence="10 16" id="KW-0227">DNA damage</keyword>
<feature type="binding site" evidence="16">
    <location>
        <position position="103"/>
    </location>
    <ligand>
        <name>Mg(2+)</name>
        <dbReference type="ChEBI" id="CHEBI:18420"/>
    </ligand>
</feature>
<dbReference type="Gene3D" id="3.40.1170.60">
    <property type="match status" value="1"/>
</dbReference>
<keyword evidence="19" id="KW-1185">Reference proteome</keyword>
<evidence type="ECO:0000259" key="17">
    <source>
        <dbReference type="PROSITE" id="PS50173"/>
    </source>
</evidence>
<comment type="subcellular location">
    <subcellularLocation>
        <location evidence="1 16">Cytoplasm</location>
    </subcellularLocation>
</comment>
<keyword evidence="4 16" id="KW-0515">Mutator protein</keyword>
<evidence type="ECO:0000256" key="11">
    <source>
        <dbReference type="ARBA" id="ARBA00022842"/>
    </source>
</evidence>
<dbReference type="InterPro" id="IPR043502">
    <property type="entry name" value="DNA/RNA_pol_sf"/>
</dbReference>
<organism evidence="18 19">
    <name type="scientific">Clostridium liquoris</name>
    <dbReference type="NCBI Taxonomy" id="1289519"/>
    <lineage>
        <taxon>Bacteria</taxon>
        <taxon>Bacillati</taxon>
        <taxon>Bacillota</taxon>
        <taxon>Clostridia</taxon>
        <taxon>Eubacteriales</taxon>
        <taxon>Clostridiaceae</taxon>
        <taxon>Clostridium</taxon>
    </lineage>
</organism>
<evidence type="ECO:0000256" key="4">
    <source>
        <dbReference type="ARBA" id="ARBA00022457"/>
    </source>
</evidence>
<dbReference type="EMBL" id="PVXO01000044">
    <property type="protein sequence ID" value="PRR78521.1"/>
    <property type="molecule type" value="Genomic_DNA"/>
</dbReference>
<gene>
    <name evidence="16 18" type="primary">dinB</name>
    <name evidence="18" type="ORF">CLLI_16050</name>
</gene>
<dbReference type="PROSITE" id="PS50173">
    <property type="entry name" value="UMUC"/>
    <property type="match status" value="1"/>
</dbReference>
<evidence type="ECO:0000256" key="14">
    <source>
        <dbReference type="ARBA" id="ARBA00023204"/>
    </source>
</evidence>
<evidence type="ECO:0000256" key="3">
    <source>
        <dbReference type="ARBA" id="ARBA00011245"/>
    </source>
</evidence>
<dbReference type="InterPro" id="IPR022880">
    <property type="entry name" value="DNApol_IV"/>
</dbReference>
<name>A0A2T0B3P5_9CLOT</name>
<dbReference type="InterPro" id="IPR001126">
    <property type="entry name" value="UmuC"/>
</dbReference>
<dbReference type="GO" id="GO:0009432">
    <property type="term" value="P:SOS response"/>
    <property type="evidence" value="ECO:0007669"/>
    <property type="project" value="TreeGrafter"/>
</dbReference>
<keyword evidence="11 16" id="KW-0460">Magnesium</keyword>
<comment type="catalytic activity">
    <reaction evidence="15 16">
        <text>DNA(n) + a 2'-deoxyribonucleoside 5'-triphosphate = DNA(n+1) + diphosphate</text>
        <dbReference type="Rhea" id="RHEA:22508"/>
        <dbReference type="Rhea" id="RHEA-COMP:17339"/>
        <dbReference type="Rhea" id="RHEA-COMP:17340"/>
        <dbReference type="ChEBI" id="CHEBI:33019"/>
        <dbReference type="ChEBI" id="CHEBI:61560"/>
        <dbReference type="ChEBI" id="CHEBI:173112"/>
        <dbReference type="EC" id="2.7.7.7"/>
    </reaction>
</comment>
<sequence length="350" mass="39833">MDRVIMHVDMDAFFASVEQRDNPSLKEKPVIVGGIGERGVVATASYEARKYGVHSAMPMYIARKKCPFGVYLPTRHERYRQVSGEIFKIFYSITPIVEPLSIDEAYLDITDVPMKPMDVALYIKKKIKDNVGLTISVGISYNKFLAKLASDWNKPDGIKIITEDMIPNILNSLPISKVYGMGKKSVQKLHNIGIFTIEDMYKLSKEFCIEYFGKFGTEIYERIRGIDNREVQIARERKSIGNETTLKKDIKDKEEMKKYLKEFAHNIGISLSKKNIAGKTVTVKIKTSSFVSHTKSKTLNGYIKSEQDIYNAACEIIDGMELQDDIRLIGLTLSNLKENKIEQLTLDDFL</sequence>
<evidence type="ECO:0000313" key="19">
    <source>
        <dbReference type="Proteomes" id="UP000239706"/>
    </source>
</evidence>
<keyword evidence="7 16" id="KW-0548">Nucleotidyltransferase</keyword>
<evidence type="ECO:0000256" key="7">
    <source>
        <dbReference type="ARBA" id="ARBA00022695"/>
    </source>
</evidence>
<dbReference type="AlphaFoldDB" id="A0A2T0B3P5"/>
<dbReference type="RefSeq" id="WP_106063701.1">
    <property type="nucleotide sequence ID" value="NZ_PVXO01000044.1"/>
</dbReference>